<feature type="domain" description="CAAX prenyl protease 2/Lysostaphin resistance protein A-like" evidence="2">
    <location>
        <begin position="132"/>
        <end position="237"/>
    </location>
</feature>
<feature type="transmembrane region" description="Helical" evidence="1">
    <location>
        <begin position="86"/>
        <end position="111"/>
    </location>
</feature>
<evidence type="ECO:0000256" key="1">
    <source>
        <dbReference type="SAM" id="Phobius"/>
    </source>
</evidence>
<name>A0A9X2T1A9_9BACT</name>
<dbReference type="EMBL" id="JANSUY010000010">
    <property type="protein sequence ID" value="MCR9015711.1"/>
    <property type="molecule type" value="Genomic_DNA"/>
</dbReference>
<protein>
    <submittedName>
        <fullName evidence="3">CPBP family intramembrane metalloprotease</fullName>
    </submittedName>
</protein>
<keyword evidence="3" id="KW-0645">Protease</keyword>
<reference evidence="3" key="1">
    <citation type="submission" date="2022-08" db="EMBL/GenBank/DDBJ databases">
        <authorList>
            <person name="Zhang D."/>
        </authorList>
    </citation>
    <scope>NUCLEOTIDE SEQUENCE</scope>
    <source>
        <strain evidence="3">XJ19-11</strain>
    </source>
</reference>
<evidence type="ECO:0000313" key="4">
    <source>
        <dbReference type="Proteomes" id="UP001142175"/>
    </source>
</evidence>
<dbReference type="RefSeq" id="WP_258423574.1">
    <property type="nucleotide sequence ID" value="NZ_JANAEZ010000009.1"/>
</dbReference>
<dbReference type="GO" id="GO:0004175">
    <property type="term" value="F:endopeptidase activity"/>
    <property type="evidence" value="ECO:0007669"/>
    <property type="project" value="UniProtKB-ARBA"/>
</dbReference>
<proteinExistence type="predicted"/>
<feature type="transmembrane region" description="Helical" evidence="1">
    <location>
        <begin position="197"/>
        <end position="216"/>
    </location>
</feature>
<feature type="transmembrane region" description="Helical" evidence="1">
    <location>
        <begin position="7"/>
        <end position="25"/>
    </location>
</feature>
<keyword evidence="1" id="KW-1133">Transmembrane helix</keyword>
<dbReference type="GO" id="GO:0008237">
    <property type="term" value="F:metallopeptidase activity"/>
    <property type="evidence" value="ECO:0007669"/>
    <property type="project" value="UniProtKB-KW"/>
</dbReference>
<keyword evidence="4" id="KW-1185">Reference proteome</keyword>
<feature type="transmembrane region" description="Helical" evidence="1">
    <location>
        <begin position="45"/>
        <end position="65"/>
    </location>
</feature>
<dbReference type="Proteomes" id="UP001142175">
    <property type="component" value="Unassembled WGS sequence"/>
</dbReference>
<sequence>MRKSSNLRIAVSLFGMGLVGIASLLSVSPPSLSPGLEMDPATVRWITLVNPIILLIISITIGTLLKEAAGVKLPILDSKQGEPLVAVFQSLIQPFLVLTTVSALGVLLIYLCTYRGFGSAYREVINGPGLPFWTRILYGGITEEILMRYGVMTVLLWILKEINRPNSHVQFWISNFLTAMLFATGHLPAIFNEVPSPSIWTLIYILGGNFWAGLCFGYAFWRYGLILAILTHMGFHLITYFII</sequence>
<gene>
    <name evidence="3" type="ORF">NU887_11750</name>
</gene>
<dbReference type="InterPro" id="IPR003675">
    <property type="entry name" value="Rce1/LyrA-like_dom"/>
</dbReference>
<keyword evidence="3" id="KW-0482">Metalloprotease</keyword>
<keyword evidence="3" id="KW-0378">Hydrolase</keyword>
<organism evidence="3 4">
    <name type="scientific">Aquiflexum gelatinilyticum</name>
    <dbReference type="NCBI Taxonomy" id="2961943"/>
    <lineage>
        <taxon>Bacteria</taxon>
        <taxon>Pseudomonadati</taxon>
        <taxon>Bacteroidota</taxon>
        <taxon>Cytophagia</taxon>
        <taxon>Cytophagales</taxon>
        <taxon>Cyclobacteriaceae</taxon>
        <taxon>Aquiflexum</taxon>
    </lineage>
</organism>
<feature type="transmembrane region" description="Helical" evidence="1">
    <location>
        <begin position="171"/>
        <end position="191"/>
    </location>
</feature>
<dbReference type="Pfam" id="PF02517">
    <property type="entry name" value="Rce1-like"/>
    <property type="match status" value="1"/>
</dbReference>
<keyword evidence="1" id="KW-0472">Membrane</keyword>
<keyword evidence="1" id="KW-0812">Transmembrane</keyword>
<accession>A0A9X2T1A9</accession>
<comment type="caution">
    <text evidence="3">The sequence shown here is derived from an EMBL/GenBank/DDBJ whole genome shotgun (WGS) entry which is preliminary data.</text>
</comment>
<dbReference type="AlphaFoldDB" id="A0A9X2T1A9"/>
<dbReference type="GO" id="GO:0080120">
    <property type="term" value="P:CAAX-box protein maturation"/>
    <property type="evidence" value="ECO:0007669"/>
    <property type="project" value="UniProtKB-ARBA"/>
</dbReference>
<evidence type="ECO:0000259" key="2">
    <source>
        <dbReference type="Pfam" id="PF02517"/>
    </source>
</evidence>
<evidence type="ECO:0000313" key="3">
    <source>
        <dbReference type="EMBL" id="MCR9015711.1"/>
    </source>
</evidence>
<feature type="transmembrane region" description="Helical" evidence="1">
    <location>
        <begin position="136"/>
        <end position="159"/>
    </location>
</feature>
<feature type="transmembrane region" description="Helical" evidence="1">
    <location>
        <begin position="223"/>
        <end position="242"/>
    </location>
</feature>